<feature type="region of interest" description="Disordered" evidence="1">
    <location>
        <begin position="41"/>
        <end position="61"/>
    </location>
</feature>
<reference evidence="3" key="1">
    <citation type="submission" date="2013-03" db="EMBL/GenBank/DDBJ databases">
        <title>The Genome Sequence of Anopheles christyi ACHKN1017.</title>
        <authorList>
            <consortium name="The Broad Institute Genomics Platform"/>
            <person name="Neafsey D.E."/>
            <person name="Besansky N."/>
            <person name="Walker B."/>
            <person name="Young S.K."/>
            <person name="Zeng Q."/>
            <person name="Gargeya S."/>
            <person name="Fitzgerald M."/>
            <person name="Haas B."/>
            <person name="Abouelleil A."/>
            <person name="Allen A.W."/>
            <person name="Alvarado L."/>
            <person name="Arachchi H.M."/>
            <person name="Berlin A.M."/>
            <person name="Chapman S.B."/>
            <person name="Gainer-Dewar J."/>
            <person name="Goldberg J."/>
            <person name="Griggs A."/>
            <person name="Gujja S."/>
            <person name="Hansen M."/>
            <person name="Howarth C."/>
            <person name="Imamovic A."/>
            <person name="Ireland A."/>
            <person name="Larimer J."/>
            <person name="McCowan C."/>
            <person name="Murphy C."/>
            <person name="Pearson M."/>
            <person name="Poon T.W."/>
            <person name="Priest M."/>
            <person name="Roberts A."/>
            <person name="Saif S."/>
            <person name="Shea T."/>
            <person name="Sisk P."/>
            <person name="Sykes S."/>
            <person name="Wortman J."/>
            <person name="Nusbaum C."/>
            <person name="Birren B."/>
        </authorList>
    </citation>
    <scope>NUCLEOTIDE SEQUENCE [LARGE SCALE GENOMIC DNA]</scope>
    <source>
        <strain evidence="3">ACHKN1017</strain>
    </source>
</reference>
<name>A0A182KIP5_9DIPT</name>
<accession>A0A182KIP5</accession>
<protein>
    <submittedName>
        <fullName evidence="2">Uncharacterized protein</fullName>
    </submittedName>
</protein>
<dbReference type="Proteomes" id="UP000075881">
    <property type="component" value="Unassembled WGS sequence"/>
</dbReference>
<dbReference type="AlphaFoldDB" id="A0A182KIP5"/>
<dbReference type="EnsemblMetazoa" id="ACHR014315-RA">
    <property type="protein sequence ID" value="ACHR014315-PA"/>
    <property type="gene ID" value="ACHR014315"/>
</dbReference>
<dbReference type="VEuPathDB" id="VectorBase:ACHR014315"/>
<evidence type="ECO:0000313" key="3">
    <source>
        <dbReference type="Proteomes" id="UP000075881"/>
    </source>
</evidence>
<keyword evidence="3" id="KW-1185">Reference proteome</keyword>
<evidence type="ECO:0000313" key="2">
    <source>
        <dbReference type="EnsemblMetazoa" id="ACHR014315-PA"/>
    </source>
</evidence>
<sequence length="61" mass="6787">MRNISAVCPPDPITIIVRAGVVRTGTAVPLWPRRTEISRCTRRINNNPPKNNSNDDTKAMT</sequence>
<reference evidence="2" key="2">
    <citation type="submission" date="2020-05" db="UniProtKB">
        <authorList>
            <consortium name="EnsemblMetazoa"/>
        </authorList>
    </citation>
    <scope>IDENTIFICATION</scope>
    <source>
        <strain evidence="2">ACHKN1017</strain>
    </source>
</reference>
<proteinExistence type="predicted"/>
<organism evidence="2 3">
    <name type="scientific">Anopheles christyi</name>
    <dbReference type="NCBI Taxonomy" id="43041"/>
    <lineage>
        <taxon>Eukaryota</taxon>
        <taxon>Metazoa</taxon>
        <taxon>Ecdysozoa</taxon>
        <taxon>Arthropoda</taxon>
        <taxon>Hexapoda</taxon>
        <taxon>Insecta</taxon>
        <taxon>Pterygota</taxon>
        <taxon>Neoptera</taxon>
        <taxon>Endopterygota</taxon>
        <taxon>Diptera</taxon>
        <taxon>Nematocera</taxon>
        <taxon>Culicoidea</taxon>
        <taxon>Culicidae</taxon>
        <taxon>Anophelinae</taxon>
        <taxon>Anopheles</taxon>
    </lineage>
</organism>
<evidence type="ECO:0000256" key="1">
    <source>
        <dbReference type="SAM" id="MobiDB-lite"/>
    </source>
</evidence>